<keyword evidence="4" id="KW-1185">Reference proteome</keyword>
<dbReference type="PROSITE" id="PS01186">
    <property type="entry name" value="EGF_2"/>
    <property type="match status" value="1"/>
</dbReference>
<protein>
    <recommendedName>
        <fullName evidence="2">EGF-like domain-containing protein</fullName>
    </recommendedName>
</protein>
<dbReference type="Proteomes" id="UP001217089">
    <property type="component" value="Unassembled WGS sequence"/>
</dbReference>
<evidence type="ECO:0000259" key="2">
    <source>
        <dbReference type="PROSITE" id="PS50026"/>
    </source>
</evidence>
<gene>
    <name evidence="3" type="ORF">KUTeg_024570</name>
</gene>
<name>A0ABQ9DXN3_TEGGR</name>
<comment type="caution">
    <text evidence="3">The sequence shown here is derived from an EMBL/GenBank/DDBJ whole genome shotgun (WGS) entry which is preliminary data.</text>
</comment>
<evidence type="ECO:0000313" key="4">
    <source>
        <dbReference type="Proteomes" id="UP001217089"/>
    </source>
</evidence>
<dbReference type="CDD" id="cd00054">
    <property type="entry name" value="EGF_CA"/>
    <property type="match status" value="1"/>
</dbReference>
<evidence type="ECO:0000256" key="1">
    <source>
        <dbReference type="PROSITE-ProRule" id="PRU00076"/>
    </source>
</evidence>
<feature type="domain" description="EGF-like" evidence="2">
    <location>
        <begin position="316"/>
        <end position="352"/>
    </location>
</feature>
<dbReference type="Pfam" id="PF00008">
    <property type="entry name" value="EGF"/>
    <property type="match status" value="1"/>
</dbReference>
<accession>A0ABQ9DXN3</accession>
<keyword evidence="1" id="KW-0245">EGF-like domain</keyword>
<reference evidence="3 4" key="1">
    <citation type="submission" date="2022-12" db="EMBL/GenBank/DDBJ databases">
        <title>Chromosome-level genome of Tegillarca granosa.</title>
        <authorList>
            <person name="Kim J."/>
        </authorList>
    </citation>
    <scope>NUCLEOTIDE SEQUENCE [LARGE SCALE GENOMIC DNA]</scope>
    <source>
        <strain evidence="3">Teg-2019</strain>
        <tissue evidence="3">Adductor muscle</tissue>
    </source>
</reference>
<dbReference type="EMBL" id="JARBDR010000923">
    <property type="protein sequence ID" value="KAJ8298039.1"/>
    <property type="molecule type" value="Genomic_DNA"/>
</dbReference>
<comment type="caution">
    <text evidence="1">Lacks conserved residue(s) required for the propagation of feature annotation.</text>
</comment>
<feature type="disulfide bond" evidence="1">
    <location>
        <begin position="342"/>
        <end position="351"/>
    </location>
</feature>
<organism evidence="3 4">
    <name type="scientific">Tegillarca granosa</name>
    <name type="common">Malaysian cockle</name>
    <name type="synonym">Anadara granosa</name>
    <dbReference type="NCBI Taxonomy" id="220873"/>
    <lineage>
        <taxon>Eukaryota</taxon>
        <taxon>Metazoa</taxon>
        <taxon>Spiralia</taxon>
        <taxon>Lophotrochozoa</taxon>
        <taxon>Mollusca</taxon>
        <taxon>Bivalvia</taxon>
        <taxon>Autobranchia</taxon>
        <taxon>Pteriomorphia</taxon>
        <taxon>Arcoida</taxon>
        <taxon>Arcoidea</taxon>
        <taxon>Arcidae</taxon>
        <taxon>Tegillarca</taxon>
    </lineage>
</organism>
<proteinExistence type="predicted"/>
<evidence type="ECO:0000313" key="3">
    <source>
        <dbReference type="EMBL" id="KAJ8298039.1"/>
    </source>
</evidence>
<dbReference type="InterPro" id="IPR000742">
    <property type="entry name" value="EGF"/>
</dbReference>
<dbReference type="PROSITE" id="PS50026">
    <property type="entry name" value="EGF_3"/>
    <property type="match status" value="1"/>
</dbReference>
<sequence length="358" mass="39742">MTWEKGTGPCGTGCSLSDIGNLGSLTTELASLSWNCTQGCGNSTKLNDVNYYTTTTSSLMSGYEQGENYFLVTLGAGTGPYEFGCVSEFKLPIEDPDEDTMRCRFSTTSECGTACTSNLKGLTVNTENCTLTINATTANGFLLNHYYRVAVTVEDFPDYTIKVGGKLHTNEEPFSSIPLQFTFEIVASTEPCGTNDIQIALPTANNGIRIAYPKGGAISEKQTEQLFESKYFKLFSFISTFVVVSNPAKFKYNQFDDDNNRTDVTRLYGTWADVDNNQYADTLSCSWALNGINGRKLTSAQQCFTPMIYESLLYLDMQECRPNICKMNGTCIDLWHRTTCRCPFGYKRPDCLRIAEKN</sequence>
<dbReference type="Gene3D" id="2.10.25.10">
    <property type="entry name" value="Laminin"/>
    <property type="match status" value="1"/>
</dbReference>
<dbReference type="SUPFAM" id="SSF57196">
    <property type="entry name" value="EGF/Laminin"/>
    <property type="match status" value="1"/>
</dbReference>
<keyword evidence="1" id="KW-1015">Disulfide bond</keyword>